<evidence type="ECO:0000313" key="1">
    <source>
        <dbReference type="EMBL" id="AWB33411.1"/>
    </source>
</evidence>
<dbReference type="KEGG" id="boz:DBV39_06490"/>
<accession>A0A2R4XHZ2</accession>
<protein>
    <submittedName>
        <fullName evidence="1">Uncharacterized protein</fullName>
    </submittedName>
</protein>
<sequence length="296" mass="32532">MVAVDGVHLLSVFAESDMFAVIDLSQPASRMQESAREQGVRLSESGTTISVTSAGVLRSNPADAVGKWLAQATARAIYAADLPGIGPDTLTIRVFARSQSTHDNQKQFQQRVRDLIDNMLFEASVLNQFMELGLSQARMDTSLLDLNRVIEHVKKAYGAQSQIHTQASRCLGLTIASLVETRKFSTALAQVRNTATGQNQAIIRDEINKVRDMTDLIIEGLLDSRQVLLEVIEQTRPEKANPEQAEAAYNTGLAQARPASWQGVTRTPGELANAVDPLVRNYRLANQCIEDIKKLF</sequence>
<dbReference type="EMBL" id="CP028901">
    <property type="protein sequence ID" value="AWB33411.1"/>
    <property type="molecule type" value="Genomic_DNA"/>
</dbReference>
<reference evidence="1 2" key="1">
    <citation type="submission" date="2018-04" db="EMBL/GenBank/DDBJ databases">
        <title>Bordetella sp. HZ20 isolated from seawater.</title>
        <authorList>
            <person name="Sun C."/>
        </authorList>
    </citation>
    <scope>NUCLEOTIDE SEQUENCE [LARGE SCALE GENOMIC DNA]</scope>
    <source>
        <strain evidence="1 2">HZ20</strain>
    </source>
</reference>
<keyword evidence="2" id="KW-1185">Reference proteome</keyword>
<proteinExistence type="predicted"/>
<evidence type="ECO:0000313" key="2">
    <source>
        <dbReference type="Proteomes" id="UP000244571"/>
    </source>
</evidence>
<name>A0A2R4XHZ2_9BURK</name>
<organism evidence="1 2">
    <name type="scientific">Orrella marina</name>
    <dbReference type="NCBI Taxonomy" id="2163011"/>
    <lineage>
        <taxon>Bacteria</taxon>
        <taxon>Pseudomonadati</taxon>
        <taxon>Pseudomonadota</taxon>
        <taxon>Betaproteobacteria</taxon>
        <taxon>Burkholderiales</taxon>
        <taxon>Alcaligenaceae</taxon>
        <taxon>Orrella</taxon>
    </lineage>
</organism>
<dbReference type="AlphaFoldDB" id="A0A2R4XHZ2"/>
<dbReference type="Proteomes" id="UP000244571">
    <property type="component" value="Chromosome"/>
</dbReference>
<gene>
    <name evidence="1" type="ORF">DBV39_06490</name>
</gene>